<keyword evidence="2 3" id="KW-0663">Pyridoxal phosphate</keyword>
<dbReference type="InterPro" id="IPR015422">
    <property type="entry name" value="PyrdxlP-dep_Trfase_small"/>
</dbReference>
<proteinExistence type="inferred from homology"/>
<reference evidence="4 5" key="1">
    <citation type="submission" date="2019-06" db="EMBL/GenBank/DDBJ databases">
        <title>Psychrobacillus vulpis sp. nov., a new species isolated from feces of a red fox that inhabits in The Tablas de Daimiel Natural Park, Albacete, Spain.</title>
        <authorList>
            <person name="Rodriguez M."/>
            <person name="Reina J.C."/>
            <person name="Bejar V."/>
            <person name="Llamas I."/>
        </authorList>
    </citation>
    <scope>NUCLEOTIDE SEQUENCE [LARGE SCALE GENOMIC DNA]</scope>
    <source>
        <strain evidence="4 5">Z8</strain>
    </source>
</reference>
<comment type="cofactor">
    <cofactor evidence="1">
        <name>pyridoxal 5'-phosphate</name>
        <dbReference type="ChEBI" id="CHEBI:597326"/>
    </cofactor>
</comment>
<evidence type="ECO:0000256" key="3">
    <source>
        <dbReference type="RuleBase" id="RU003560"/>
    </source>
</evidence>
<gene>
    <name evidence="4" type="ORF">FG384_06855</name>
</gene>
<dbReference type="OrthoDB" id="9807885at2"/>
<comment type="caution">
    <text evidence="4">The sequence shown here is derived from an EMBL/GenBank/DDBJ whole genome shotgun (WGS) entry which is preliminary data.</text>
</comment>
<comment type="similarity">
    <text evidence="3">Belongs to the class-III pyridoxal-phosphate-dependent aminotransferase family.</text>
</comment>
<dbReference type="Pfam" id="PF00202">
    <property type="entry name" value="Aminotran_3"/>
    <property type="match status" value="1"/>
</dbReference>
<dbReference type="InterPro" id="IPR049704">
    <property type="entry name" value="Aminotrans_3_PPA_site"/>
</dbReference>
<dbReference type="Gene3D" id="3.40.640.10">
    <property type="entry name" value="Type I PLP-dependent aspartate aminotransferase-like (Major domain)"/>
    <property type="match status" value="1"/>
</dbReference>
<protein>
    <submittedName>
        <fullName evidence="4">Aspartate aminotransferase family protein</fullName>
    </submittedName>
</protein>
<keyword evidence="4" id="KW-0032">Aminotransferase</keyword>
<evidence type="ECO:0000313" key="5">
    <source>
        <dbReference type="Proteomes" id="UP000316626"/>
    </source>
</evidence>
<dbReference type="EMBL" id="VDGI01000005">
    <property type="protein sequence ID" value="TQR20472.1"/>
    <property type="molecule type" value="Genomic_DNA"/>
</dbReference>
<dbReference type="PANTHER" id="PTHR43713">
    <property type="entry name" value="GLUTAMATE-1-SEMIALDEHYDE 2,1-AMINOMUTASE"/>
    <property type="match status" value="1"/>
</dbReference>
<sequence length="461" mass="51290">MQSSTENLFTVETSKSIFEEACTYIPGGVTAHIKYMTPHPIVMKEAKGSKLVDVDGNVYIDYLLCSGSLLTGHGHPAITEAVTNQLHDMGTTIFGTPHLLEQQMAKRVIELYNGIEMARFTNSGLEATLLAIRIAKGFTGREKLAKFEGHYHGGYDQSLISVNPTMEEAGDTKRPTPVPESRGISNYYLEKTVVLPFNDLEATIQLLTENKDEIAAVIMEPVQGGYIPATQEFMEGLREITEKYGIVLIFDEVKTGFRVSMGGAQGYYNIAPDITTLGKVLGGGFPVGLVGGRKEIMEITNPISSRDILSASVETNKEKNGNKDSVLFHSGTYYGHPTILSAGKATLDLLEKDGILDKTIERTMWLRQELEALYARYGVTMKTIGLGTIFNIVFTDKEILNYRDMQESDFSMRDKIDRRLLELGVYIKPLTRYSMSTEHTQEDLEKTVALHEQVLKELTNK</sequence>
<dbReference type="RefSeq" id="WP_142641854.1">
    <property type="nucleotide sequence ID" value="NZ_VDGI01000005.1"/>
</dbReference>
<evidence type="ECO:0000256" key="1">
    <source>
        <dbReference type="ARBA" id="ARBA00001933"/>
    </source>
</evidence>
<evidence type="ECO:0000313" key="4">
    <source>
        <dbReference type="EMBL" id="TQR20472.1"/>
    </source>
</evidence>
<dbReference type="Gene3D" id="3.90.1150.10">
    <property type="entry name" value="Aspartate Aminotransferase, domain 1"/>
    <property type="match status" value="1"/>
</dbReference>
<dbReference type="PANTHER" id="PTHR43713:SF3">
    <property type="entry name" value="GLUTAMATE-1-SEMIALDEHYDE 2,1-AMINOMUTASE 1, CHLOROPLASTIC-RELATED"/>
    <property type="match status" value="1"/>
</dbReference>
<keyword evidence="5" id="KW-1185">Reference proteome</keyword>
<organism evidence="4 5">
    <name type="scientific">Psychrobacillus vulpis</name>
    <dbReference type="NCBI Taxonomy" id="2325572"/>
    <lineage>
        <taxon>Bacteria</taxon>
        <taxon>Bacillati</taxon>
        <taxon>Bacillota</taxon>
        <taxon>Bacilli</taxon>
        <taxon>Bacillales</taxon>
        <taxon>Bacillaceae</taxon>
        <taxon>Psychrobacillus</taxon>
    </lineage>
</organism>
<accession>A0A544TSQ1</accession>
<name>A0A544TSQ1_9BACI</name>
<evidence type="ECO:0000256" key="2">
    <source>
        <dbReference type="ARBA" id="ARBA00022898"/>
    </source>
</evidence>
<dbReference type="InterPro" id="IPR015421">
    <property type="entry name" value="PyrdxlP-dep_Trfase_major"/>
</dbReference>
<dbReference type="Proteomes" id="UP000316626">
    <property type="component" value="Unassembled WGS sequence"/>
</dbReference>
<dbReference type="GO" id="GO:0008483">
    <property type="term" value="F:transaminase activity"/>
    <property type="evidence" value="ECO:0007669"/>
    <property type="project" value="UniProtKB-KW"/>
</dbReference>
<dbReference type="SUPFAM" id="SSF53383">
    <property type="entry name" value="PLP-dependent transferases"/>
    <property type="match status" value="1"/>
</dbReference>
<dbReference type="InterPro" id="IPR005814">
    <property type="entry name" value="Aminotrans_3"/>
</dbReference>
<dbReference type="GO" id="GO:0030170">
    <property type="term" value="F:pyridoxal phosphate binding"/>
    <property type="evidence" value="ECO:0007669"/>
    <property type="project" value="InterPro"/>
</dbReference>
<keyword evidence="4" id="KW-0808">Transferase</keyword>
<dbReference type="PROSITE" id="PS00600">
    <property type="entry name" value="AA_TRANSFER_CLASS_3"/>
    <property type="match status" value="1"/>
</dbReference>
<dbReference type="AlphaFoldDB" id="A0A544TSQ1"/>
<dbReference type="CDD" id="cd00610">
    <property type="entry name" value="OAT_like"/>
    <property type="match status" value="1"/>
</dbReference>
<dbReference type="InterPro" id="IPR015424">
    <property type="entry name" value="PyrdxlP-dep_Trfase"/>
</dbReference>